<sequence>MPTVAQEQQTTSPPNQGCEQLTQAALPKLVSSLNDNNFTALEQALQTLESACGPNEVTQRLRIIGQLVQKQPTTASIRTYLEQGQDNKLMIRLDDAAEENYQNIYLKDKAAYNYVPLRHGVDSLVQVKAAAILGSQMYNLTETEEAIAYLFSDHINTYLMRMQKEKPVTRVQEFQEVEHWKRGWGFTLGGGLYRPLNATNPIFNNQAIFGVSAMSPLSNDWIFDAFFKYRSNKGSRTFEYDLYDQVEYVNSPASYIMGASVGYKFLDLGKFLMIGKGGIAFETVSTGLQEVQYYDYYDPYYGGGGASTRFHNVNTYNLLGGLTVMQHLHRRTFIGANIQYHYSPYNNDRRLLTPTASDYINFELFFRF</sequence>
<reference evidence="2" key="1">
    <citation type="journal article" date="2019" name="Int. J. Syst. Evol. Microbiol.">
        <title>The Global Catalogue of Microorganisms (GCM) 10K type strain sequencing project: providing services to taxonomists for standard genome sequencing and annotation.</title>
        <authorList>
            <consortium name="The Broad Institute Genomics Platform"/>
            <consortium name="The Broad Institute Genome Sequencing Center for Infectious Disease"/>
            <person name="Wu L."/>
            <person name="Ma J."/>
        </authorList>
    </citation>
    <scope>NUCLEOTIDE SEQUENCE [LARGE SCALE GENOMIC DNA]</scope>
    <source>
        <strain evidence="2">KCTC 42248</strain>
    </source>
</reference>
<dbReference type="EMBL" id="JBHUMA010000004">
    <property type="protein sequence ID" value="MFD2597695.1"/>
    <property type="molecule type" value="Genomic_DNA"/>
</dbReference>
<accession>A0ABW5NFV5</accession>
<keyword evidence="2" id="KW-1185">Reference proteome</keyword>
<protein>
    <recommendedName>
        <fullName evidence="3">YaiO family outer membrane beta-barrel protein</fullName>
    </recommendedName>
</protein>
<evidence type="ECO:0008006" key="3">
    <source>
        <dbReference type="Google" id="ProtNLM"/>
    </source>
</evidence>
<dbReference type="Proteomes" id="UP001597393">
    <property type="component" value="Unassembled WGS sequence"/>
</dbReference>
<dbReference type="RefSeq" id="WP_380867014.1">
    <property type="nucleotide sequence ID" value="NZ_JBHUMA010000004.1"/>
</dbReference>
<organism evidence="1 2">
    <name type="scientific">Sphingobacterium corticis</name>
    <dbReference type="NCBI Taxonomy" id="1812823"/>
    <lineage>
        <taxon>Bacteria</taxon>
        <taxon>Pseudomonadati</taxon>
        <taxon>Bacteroidota</taxon>
        <taxon>Sphingobacteriia</taxon>
        <taxon>Sphingobacteriales</taxon>
        <taxon>Sphingobacteriaceae</taxon>
        <taxon>Sphingobacterium</taxon>
    </lineage>
</organism>
<comment type="caution">
    <text evidence="1">The sequence shown here is derived from an EMBL/GenBank/DDBJ whole genome shotgun (WGS) entry which is preliminary data.</text>
</comment>
<evidence type="ECO:0000313" key="2">
    <source>
        <dbReference type="Proteomes" id="UP001597393"/>
    </source>
</evidence>
<name>A0ABW5NFV5_9SPHI</name>
<proteinExistence type="predicted"/>
<gene>
    <name evidence="1" type="ORF">ACFSQ3_01935</name>
</gene>
<evidence type="ECO:0000313" key="1">
    <source>
        <dbReference type="EMBL" id="MFD2597695.1"/>
    </source>
</evidence>